<feature type="transmembrane region" description="Helical" evidence="8">
    <location>
        <begin position="181"/>
        <end position="204"/>
    </location>
</feature>
<feature type="transmembrane region" description="Helical" evidence="8">
    <location>
        <begin position="126"/>
        <end position="148"/>
    </location>
</feature>
<accession>A0A1G9QLX3</accession>
<keyword evidence="8 9" id="KW-0961">Cell wall biogenesis/degradation</keyword>
<keyword evidence="6 8" id="KW-1133">Transmembrane helix</keyword>
<dbReference type="PANTHER" id="PTHR47019:SF1">
    <property type="entry name" value="LIPID II FLIPPASE MURJ"/>
    <property type="match status" value="1"/>
</dbReference>
<feature type="transmembrane region" description="Helical" evidence="8">
    <location>
        <begin position="473"/>
        <end position="494"/>
    </location>
</feature>
<evidence type="ECO:0000313" key="10">
    <source>
        <dbReference type="EMBL" id="SDM12032.1"/>
    </source>
</evidence>
<dbReference type="Pfam" id="PF03023">
    <property type="entry name" value="MurJ"/>
    <property type="match status" value="1"/>
</dbReference>
<dbReference type="InterPro" id="IPR051050">
    <property type="entry name" value="Lipid_II_flippase_MurJ/MviN"/>
</dbReference>
<dbReference type="STRING" id="1121325.SAMN04515677_105274"/>
<evidence type="ECO:0000256" key="4">
    <source>
        <dbReference type="ARBA" id="ARBA00022960"/>
    </source>
</evidence>
<dbReference type="RefSeq" id="WP_092726355.1">
    <property type="nucleotide sequence ID" value="NZ_FNGW01000005.1"/>
</dbReference>
<comment type="similarity">
    <text evidence="8 9">Belongs to the MurJ/MviN family.</text>
</comment>
<dbReference type="AlphaFoldDB" id="A0A1G9QLX3"/>
<dbReference type="GO" id="GO:0034204">
    <property type="term" value="P:lipid translocation"/>
    <property type="evidence" value="ECO:0007669"/>
    <property type="project" value="TreeGrafter"/>
</dbReference>
<dbReference type="CDD" id="cd13123">
    <property type="entry name" value="MATE_MurJ_like"/>
    <property type="match status" value="1"/>
</dbReference>
<dbReference type="EMBL" id="FNGW01000005">
    <property type="protein sequence ID" value="SDM12032.1"/>
    <property type="molecule type" value="Genomic_DNA"/>
</dbReference>
<keyword evidence="11" id="KW-1185">Reference proteome</keyword>
<reference evidence="10 11" key="1">
    <citation type="submission" date="2016-10" db="EMBL/GenBank/DDBJ databases">
        <authorList>
            <person name="de Groot N.N."/>
        </authorList>
    </citation>
    <scope>NUCLEOTIDE SEQUENCE [LARGE SCALE GENOMIC DNA]</scope>
    <source>
        <strain evidence="10 11">DSM 797</strain>
    </source>
</reference>
<keyword evidence="3 8" id="KW-0812">Transmembrane</keyword>
<evidence type="ECO:0000256" key="7">
    <source>
        <dbReference type="ARBA" id="ARBA00023136"/>
    </source>
</evidence>
<keyword evidence="5 8" id="KW-0573">Peptidoglycan synthesis</keyword>
<feature type="transmembrane region" description="Helical" evidence="8">
    <location>
        <begin position="225"/>
        <end position="244"/>
    </location>
</feature>
<gene>
    <name evidence="8" type="primary">murJ</name>
    <name evidence="10" type="ORF">SAMN04515677_105274</name>
</gene>
<evidence type="ECO:0000256" key="1">
    <source>
        <dbReference type="ARBA" id="ARBA00004651"/>
    </source>
</evidence>
<feature type="transmembrane region" description="Helical" evidence="8">
    <location>
        <begin position="436"/>
        <end position="458"/>
    </location>
</feature>
<dbReference type="PANTHER" id="PTHR47019">
    <property type="entry name" value="LIPID II FLIPPASE MURJ"/>
    <property type="match status" value="1"/>
</dbReference>
<comment type="subcellular location">
    <subcellularLocation>
        <location evidence="1 8">Cell membrane</location>
        <topology evidence="1 8">Multi-pass membrane protein</topology>
    </subcellularLocation>
</comment>
<evidence type="ECO:0000256" key="5">
    <source>
        <dbReference type="ARBA" id="ARBA00022984"/>
    </source>
</evidence>
<comment type="function">
    <text evidence="8 9">Involved in peptidoglycan biosynthesis. Transports lipid-linked peptidoglycan precursors from the inner to the outer leaflet of the cytoplasmic membrane.</text>
</comment>
<feature type="transmembrane region" description="Helical" evidence="8">
    <location>
        <begin position="269"/>
        <end position="287"/>
    </location>
</feature>
<evidence type="ECO:0000256" key="6">
    <source>
        <dbReference type="ARBA" id="ARBA00022989"/>
    </source>
</evidence>
<feature type="transmembrane region" description="Helical" evidence="8">
    <location>
        <begin position="406"/>
        <end position="424"/>
    </location>
</feature>
<keyword evidence="4 8" id="KW-0133">Cell shape</keyword>
<dbReference type="GO" id="GO:0005886">
    <property type="term" value="C:plasma membrane"/>
    <property type="evidence" value="ECO:0007669"/>
    <property type="project" value="UniProtKB-SubCell"/>
</dbReference>
<dbReference type="GO" id="GO:0008360">
    <property type="term" value="P:regulation of cell shape"/>
    <property type="evidence" value="ECO:0007669"/>
    <property type="project" value="UniProtKB-UniRule"/>
</dbReference>
<dbReference type="GO" id="GO:0071555">
    <property type="term" value="P:cell wall organization"/>
    <property type="evidence" value="ECO:0007669"/>
    <property type="project" value="UniProtKB-UniRule"/>
</dbReference>
<dbReference type="PRINTS" id="PR01806">
    <property type="entry name" value="VIRFACTRMVIN"/>
</dbReference>
<protein>
    <recommendedName>
        <fullName evidence="8">Probable lipid II flippase MurJ</fullName>
    </recommendedName>
</protein>
<name>A0A1G9QLX3_9FIRM</name>
<evidence type="ECO:0000313" key="11">
    <source>
        <dbReference type="Proteomes" id="UP000199068"/>
    </source>
</evidence>
<feature type="transmembrane region" description="Helical" evidence="8">
    <location>
        <begin position="46"/>
        <end position="65"/>
    </location>
</feature>
<feature type="transmembrane region" description="Helical" evidence="8">
    <location>
        <begin position="382"/>
        <end position="400"/>
    </location>
</feature>
<feature type="transmembrane region" description="Helical" evidence="8">
    <location>
        <begin position="155"/>
        <end position="175"/>
    </location>
</feature>
<dbReference type="GO" id="GO:0009252">
    <property type="term" value="P:peptidoglycan biosynthetic process"/>
    <property type="evidence" value="ECO:0007669"/>
    <property type="project" value="UniProtKB-UniRule"/>
</dbReference>
<dbReference type="GO" id="GO:0015648">
    <property type="term" value="F:lipid-linked peptidoglycan transporter activity"/>
    <property type="evidence" value="ECO:0007669"/>
    <property type="project" value="UniProtKB-UniRule"/>
</dbReference>
<feature type="transmembrane region" description="Helical" evidence="8">
    <location>
        <begin position="86"/>
        <end position="106"/>
    </location>
</feature>
<feature type="transmembrane region" description="Helical" evidence="8">
    <location>
        <begin position="308"/>
        <end position="332"/>
    </location>
</feature>
<comment type="pathway">
    <text evidence="8">Cell wall biogenesis; peptidoglycan biosynthesis.</text>
</comment>
<dbReference type="InterPro" id="IPR004268">
    <property type="entry name" value="MurJ"/>
</dbReference>
<proteinExistence type="inferred from homology"/>
<dbReference type="HAMAP" id="MF_02078">
    <property type="entry name" value="MurJ_MviN"/>
    <property type="match status" value="1"/>
</dbReference>
<evidence type="ECO:0000256" key="3">
    <source>
        <dbReference type="ARBA" id="ARBA00022692"/>
    </source>
</evidence>
<keyword evidence="2 8" id="KW-1003">Cell membrane</keyword>
<evidence type="ECO:0000256" key="9">
    <source>
        <dbReference type="PIRNR" id="PIRNR002869"/>
    </source>
</evidence>
<dbReference type="Proteomes" id="UP000199068">
    <property type="component" value="Unassembled WGS sequence"/>
</dbReference>
<dbReference type="UniPathway" id="UPA00219"/>
<feature type="transmembrane region" description="Helical" evidence="8">
    <location>
        <begin position="344"/>
        <end position="361"/>
    </location>
</feature>
<keyword evidence="8 9" id="KW-0813">Transport</keyword>
<dbReference type="NCBIfam" id="TIGR01695">
    <property type="entry name" value="murJ_mviN"/>
    <property type="match status" value="1"/>
</dbReference>
<sequence>MSKVAKAAAGLMIVTILSKVLGLVREQVLAAAYGTQMYAAAYSTANSIPVVLFSVIGSAIATSLIPMYNKLRKESGEDRALEFTNTLVNLVSIICLGIAILGAIFTEPLVKLFAAGYTGEILETTVSFTRILLFSIIFIGLANIMTGFLQIKNNFLIPGLIGIPYTIVIILSVYLSLNHGIYVLIYGTLIALAFKFLFQVPFAYKKGYRYSLKMNLKDDGIKEMMVLIMPVVIGIGVSQLNTMIDRSLASILGANIVASFGYANKLYEFVQALFITSILAVVYPKLASLLVKDDMSSFKFSLRKTMNVIIILIVPIVVGAVVLAVPIVKVLLQRGRFTYEDTLITANILKIYTVGILAVAIRDVMSRGFYSLHDSKTPMKNGMVAIVVNIVLNLLFIKFLGYKGLALASTIAGYVGLILFYFSLKKKIGDFQQNEIFIVFFKSLIAATIMGICSKLTFEYVDSILSAGFLSDLVSLGSAVGIGVLIYFILIYLLKVEELTSIIDIVKSKFKK</sequence>
<organism evidence="10 11">
    <name type="scientific">Romboutsia lituseburensis DSM 797</name>
    <dbReference type="NCBI Taxonomy" id="1121325"/>
    <lineage>
        <taxon>Bacteria</taxon>
        <taxon>Bacillati</taxon>
        <taxon>Bacillota</taxon>
        <taxon>Clostridia</taxon>
        <taxon>Peptostreptococcales</taxon>
        <taxon>Peptostreptococcaceae</taxon>
        <taxon>Romboutsia</taxon>
    </lineage>
</organism>
<dbReference type="PIRSF" id="PIRSF002869">
    <property type="entry name" value="MviN"/>
    <property type="match status" value="1"/>
</dbReference>
<evidence type="ECO:0000256" key="2">
    <source>
        <dbReference type="ARBA" id="ARBA00022475"/>
    </source>
</evidence>
<evidence type="ECO:0000256" key="8">
    <source>
        <dbReference type="HAMAP-Rule" id="MF_02078"/>
    </source>
</evidence>
<keyword evidence="7 8" id="KW-0472">Membrane</keyword>